<keyword evidence="2 7" id="KW-0436">Ligase</keyword>
<keyword evidence="5 7" id="KW-0648">Protein biosynthesis</keyword>
<evidence type="ECO:0000256" key="6">
    <source>
        <dbReference type="ARBA" id="ARBA00047407"/>
    </source>
</evidence>
<dbReference type="EMBL" id="PFCO01000004">
    <property type="protein sequence ID" value="PIR69668.1"/>
    <property type="molecule type" value="Genomic_DNA"/>
</dbReference>
<comment type="function">
    <text evidence="7">Allows the formation of correctly charged Gln-tRNA(Gln) through the transamidation of misacylated Glu-tRNA(Gln) in organisms which lack glutaminyl-tRNA synthetase. The reaction takes place in the presence of glutamine and ATP through an activated gamma-phospho-Glu-tRNA(Gln).</text>
</comment>
<evidence type="ECO:0000256" key="4">
    <source>
        <dbReference type="ARBA" id="ARBA00022840"/>
    </source>
</evidence>
<dbReference type="InterPro" id="IPR036928">
    <property type="entry name" value="AS_sf"/>
</dbReference>
<dbReference type="HAMAP" id="MF_00120">
    <property type="entry name" value="GatA"/>
    <property type="match status" value="1"/>
</dbReference>
<accession>A0A2H0TDM8</accession>
<evidence type="ECO:0000313" key="11">
    <source>
        <dbReference type="Proteomes" id="UP000231503"/>
    </source>
</evidence>
<dbReference type="InterPro" id="IPR023631">
    <property type="entry name" value="Amidase_dom"/>
</dbReference>
<feature type="active site" description="Charge relay system" evidence="7">
    <location>
        <position position="156"/>
    </location>
</feature>
<dbReference type="Pfam" id="PF01425">
    <property type="entry name" value="Amidase"/>
    <property type="match status" value="1"/>
</dbReference>
<comment type="catalytic activity">
    <reaction evidence="6 7">
        <text>L-glutamyl-tRNA(Gln) + L-glutamine + ATP + H2O = L-glutaminyl-tRNA(Gln) + L-glutamate + ADP + phosphate + H(+)</text>
        <dbReference type="Rhea" id="RHEA:17521"/>
        <dbReference type="Rhea" id="RHEA-COMP:9681"/>
        <dbReference type="Rhea" id="RHEA-COMP:9684"/>
        <dbReference type="ChEBI" id="CHEBI:15377"/>
        <dbReference type="ChEBI" id="CHEBI:15378"/>
        <dbReference type="ChEBI" id="CHEBI:29985"/>
        <dbReference type="ChEBI" id="CHEBI:30616"/>
        <dbReference type="ChEBI" id="CHEBI:43474"/>
        <dbReference type="ChEBI" id="CHEBI:58359"/>
        <dbReference type="ChEBI" id="CHEBI:78520"/>
        <dbReference type="ChEBI" id="CHEBI:78521"/>
        <dbReference type="ChEBI" id="CHEBI:456216"/>
        <dbReference type="EC" id="6.3.5.7"/>
    </reaction>
</comment>
<keyword evidence="10" id="KW-0808">Transferase</keyword>
<feature type="region of interest" description="Disordered" evidence="8">
    <location>
        <begin position="133"/>
        <end position="159"/>
    </location>
</feature>
<dbReference type="GO" id="GO:0016740">
    <property type="term" value="F:transferase activity"/>
    <property type="evidence" value="ECO:0007669"/>
    <property type="project" value="UniProtKB-KW"/>
</dbReference>
<comment type="similarity">
    <text evidence="1 7">Belongs to the amidase family. GatA subfamily.</text>
</comment>
<evidence type="ECO:0000256" key="2">
    <source>
        <dbReference type="ARBA" id="ARBA00022598"/>
    </source>
</evidence>
<dbReference type="NCBIfam" id="TIGR00132">
    <property type="entry name" value="gatA"/>
    <property type="match status" value="1"/>
</dbReference>
<dbReference type="InterPro" id="IPR004412">
    <property type="entry name" value="GatA"/>
</dbReference>
<evidence type="ECO:0000256" key="8">
    <source>
        <dbReference type="SAM" id="MobiDB-lite"/>
    </source>
</evidence>
<dbReference type="PANTHER" id="PTHR11895">
    <property type="entry name" value="TRANSAMIDASE"/>
    <property type="match status" value="1"/>
</dbReference>
<organism evidence="10 11">
    <name type="scientific">Candidatus Niyogibacteria bacterium CG10_big_fil_rev_8_21_14_0_10_46_36</name>
    <dbReference type="NCBI Taxonomy" id="1974726"/>
    <lineage>
        <taxon>Bacteria</taxon>
        <taxon>Candidatus Niyogiibacteriota</taxon>
    </lineage>
</organism>
<reference evidence="11" key="1">
    <citation type="submission" date="2017-09" db="EMBL/GenBank/DDBJ databases">
        <title>Depth-based differentiation of microbial function through sediment-hosted aquifers and enrichment of novel symbionts in the deep terrestrial subsurface.</title>
        <authorList>
            <person name="Probst A.J."/>
            <person name="Ladd B."/>
            <person name="Jarett J.K."/>
            <person name="Geller-Mcgrath D.E."/>
            <person name="Sieber C.M.K."/>
            <person name="Emerson J.B."/>
            <person name="Anantharaman K."/>
            <person name="Thomas B.C."/>
            <person name="Malmstrom R."/>
            <person name="Stieglmeier M."/>
            <person name="Klingl A."/>
            <person name="Woyke T."/>
            <person name="Ryan C.M."/>
            <person name="Banfield J.F."/>
        </authorList>
    </citation>
    <scope>NUCLEOTIDE SEQUENCE [LARGE SCALE GENOMIC DNA]</scope>
</reference>
<sequence>MALIDLNTLTIADAKKALHDKDISARELVGMYAEEIKKKDKGVHAYLEVFDDAFERAQEIDERLASGAEPRVLEGVPFAIKDNMLIRGKHASAASNILEPYIASYDAYVVEKLRDAGAVFLGRTNMDEFAMGSSTEHSAFGPTKNPHDTKRVPGGSSGGSAAAVSAGMALAALGSDTGGSIRQPAAFCGVVGMKPTYGAVSRSGLIAMASSLDQIGPLTGTVNDAELIYNVIRGKDEKDATTVSSKEHAKKEKLVIGIPKEYGLDTELVDADMKDVWMRAREVLEKEGHITKEVSLPYTSYALPLYYVIMPAEVSSNLARFDGVRYGFSHKGKNLLEMYEESRSKGFGGEAQRRILLGTYILSAGYYDAYYARAQKVRARFIADFKRVFGEVDMLLTPTTPSPAFAFGEKSDDPVKMYASDIFTVSANLAGVPALSVPFGTGERNGATLPFGMQLIAPWFGEPMLFDAGKALERYN</sequence>
<dbReference type="EC" id="6.3.5.7" evidence="7"/>
<dbReference type="PROSITE" id="PS00571">
    <property type="entry name" value="AMIDASES"/>
    <property type="match status" value="1"/>
</dbReference>
<name>A0A2H0TDM8_9BACT</name>
<evidence type="ECO:0000256" key="5">
    <source>
        <dbReference type="ARBA" id="ARBA00022917"/>
    </source>
</evidence>
<evidence type="ECO:0000256" key="1">
    <source>
        <dbReference type="ARBA" id="ARBA00008069"/>
    </source>
</evidence>
<comment type="caution">
    <text evidence="10">The sequence shown here is derived from an EMBL/GenBank/DDBJ whole genome shotgun (WGS) entry which is preliminary data.</text>
</comment>
<dbReference type="Proteomes" id="UP000231503">
    <property type="component" value="Unassembled WGS sequence"/>
</dbReference>
<evidence type="ECO:0000259" key="9">
    <source>
        <dbReference type="Pfam" id="PF01425"/>
    </source>
</evidence>
<protein>
    <recommendedName>
        <fullName evidence="7">Glutamyl-tRNA(Gln) amidotransferase subunit A</fullName>
        <shortName evidence="7">Glu-ADT subunit A</shortName>
        <ecNumber evidence="7">6.3.5.7</ecNumber>
    </recommendedName>
</protein>
<evidence type="ECO:0000256" key="3">
    <source>
        <dbReference type="ARBA" id="ARBA00022741"/>
    </source>
</evidence>
<feature type="active site" description="Charge relay system" evidence="7">
    <location>
        <position position="81"/>
    </location>
</feature>
<dbReference type="SUPFAM" id="SSF75304">
    <property type="entry name" value="Amidase signature (AS) enzymes"/>
    <property type="match status" value="1"/>
</dbReference>
<keyword evidence="4 7" id="KW-0067">ATP-binding</keyword>
<comment type="subunit">
    <text evidence="7">Heterotrimer of A, B and C subunits.</text>
</comment>
<gene>
    <name evidence="7 10" type="primary">gatA</name>
    <name evidence="10" type="ORF">COU47_02060</name>
</gene>
<dbReference type="GO" id="GO:0030956">
    <property type="term" value="C:glutamyl-tRNA(Gln) amidotransferase complex"/>
    <property type="evidence" value="ECO:0007669"/>
    <property type="project" value="InterPro"/>
</dbReference>
<dbReference type="InterPro" id="IPR000120">
    <property type="entry name" value="Amidase"/>
</dbReference>
<evidence type="ECO:0000313" key="10">
    <source>
        <dbReference type="EMBL" id="PIR69668.1"/>
    </source>
</evidence>
<feature type="domain" description="Amidase" evidence="9">
    <location>
        <begin position="27"/>
        <end position="465"/>
    </location>
</feature>
<dbReference type="GO" id="GO:0006412">
    <property type="term" value="P:translation"/>
    <property type="evidence" value="ECO:0007669"/>
    <property type="project" value="UniProtKB-UniRule"/>
</dbReference>
<proteinExistence type="inferred from homology"/>
<keyword evidence="3 7" id="KW-0547">Nucleotide-binding</keyword>
<evidence type="ECO:0000256" key="7">
    <source>
        <dbReference type="HAMAP-Rule" id="MF_00120"/>
    </source>
</evidence>
<dbReference type="AlphaFoldDB" id="A0A2H0TDM8"/>
<dbReference type="Gene3D" id="3.90.1300.10">
    <property type="entry name" value="Amidase signature (AS) domain"/>
    <property type="match status" value="1"/>
</dbReference>
<dbReference type="GO" id="GO:0050567">
    <property type="term" value="F:glutaminyl-tRNA synthase (glutamine-hydrolyzing) activity"/>
    <property type="evidence" value="ECO:0007669"/>
    <property type="project" value="UniProtKB-UniRule"/>
</dbReference>
<dbReference type="PANTHER" id="PTHR11895:SF7">
    <property type="entry name" value="GLUTAMYL-TRNA(GLN) AMIDOTRANSFERASE SUBUNIT A, MITOCHONDRIAL"/>
    <property type="match status" value="1"/>
</dbReference>
<feature type="active site" description="Acyl-ester intermediate" evidence="7">
    <location>
        <position position="180"/>
    </location>
</feature>
<dbReference type="InterPro" id="IPR020556">
    <property type="entry name" value="Amidase_CS"/>
</dbReference>
<dbReference type="GO" id="GO:0005524">
    <property type="term" value="F:ATP binding"/>
    <property type="evidence" value="ECO:0007669"/>
    <property type="project" value="UniProtKB-KW"/>
</dbReference>